<keyword evidence="2" id="KW-1185">Reference proteome</keyword>
<evidence type="ECO:0000313" key="1">
    <source>
        <dbReference type="EMBL" id="VDM29218.1"/>
    </source>
</evidence>
<organism evidence="2 3">
    <name type="scientific">Toxocara canis</name>
    <name type="common">Canine roundworm</name>
    <dbReference type="NCBI Taxonomy" id="6265"/>
    <lineage>
        <taxon>Eukaryota</taxon>
        <taxon>Metazoa</taxon>
        <taxon>Ecdysozoa</taxon>
        <taxon>Nematoda</taxon>
        <taxon>Chromadorea</taxon>
        <taxon>Rhabditida</taxon>
        <taxon>Spirurina</taxon>
        <taxon>Ascaridomorpha</taxon>
        <taxon>Ascaridoidea</taxon>
        <taxon>Toxocaridae</taxon>
        <taxon>Toxocara</taxon>
    </lineage>
</organism>
<accession>A0A183U4T1</accession>
<dbReference type="Proteomes" id="UP000050794">
    <property type="component" value="Unassembled WGS sequence"/>
</dbReference>
<sequence>MLCVLAVTSSMGRVHKVLDAYATSYRTGRSPTTGPEQKSYGVPQDLAVVNIDYLKTRYHVDVMNTSVLPDLLTML</sequence>
<dbReference type="WBParaSite" id="TCNE_0000350101-mRNA-1">
    <property type="protein sequence ID" value="TCNE_0000350101-mRNA-1"/>
    <property type="gene ID" value="TCNE_0000350101"/>
</dbReference>
<evidence type="ECO:0000313" key="3">
    <source>
        <dbReference type="WBParaSite" id="TCNE_0000350101-mRNA-1"/>
    </source>
</evidence>
<dbReference type="EMBL" id="UYWY01004541">
    <property type="protein sequence ID" value="VDM29218.1"/>
    <property type="molecule type" value="Genomic_DNA"/>
</dbReference>
<dbReference type="AlphaFoldDB" id="A0A183U4T1"/>
<protein>
    <submittedName>
        <fullName evidence="3">Neur_chan_LBD domain-containing protein</fullName>
    </submittedName>
</protein>
<name>A0A183U4T1_TOXCA</name>
<evidence type="ECO:0000313" key="2">
    <source>
        <dbReference type="Proteomes" id="UP000050794"/>
    </source>
</evidence>
<gene>
    <name evidence="1" type="ORF">TCNE_LOCUS3501</name>
</gene>
<reference evidence="1 2" key="2">
    <citation type="submission" date="2018-11" db="EMBL/GenBank/DDBJ databases">
        <authorList>
            <consortium name="Pathogen Informatics"/>
        </authorList>
    </citation>
    <scope>NUCLEOTIDE SEQUENCE [LARGE SCALE GENOMIC DNA]</scope>
</reference>
<proteinExistence type="predicted"/>
<reference evidence="3" key="1">
    <citation type="submission" date="2016-06" db="UniProtKB">
        <authorList>
            <consortium name="WormBaseParasite"/>
        </authorList>
    </citation>
    <scope>IDENTIFICATION</scope>
</reference>